<comment type="caution">
    <text evidence="9">The sequence shown here is derived from an EMBL/GenBank/DDBJ whole genome shotgun (WGS) entry which is preliminary data.</text>
</comment>
<keyword evidence="3" id="KW-0863">Zinc-finger</keyword>
<dbReference type="GO" id="GO:0003677">
    <property type="term" value="F:DNA binding"/>
    <property type="evidence" value="ECO:0007669"/>
    <property type="project" value="UniProtKB-KW"/>
</dbReference>
<reference evidence="9 10" key="1">
    <citation type="submission" date="2023-11" db="EMBL/GenBank/DDBJ databases">
        <authorList>
            <person name="Hedman E."/>
            <person name="Englund M."/>
            <person name="Stromberg M."/>
            <person name="Nyberg Akerstrom W."/>
            <person name="Nylinder S."/>
            <person name="Jareborg N."/>
            <person name="Kallberg Y."/>
            <person name="Kronander E."/>
        </authorList>
    </citation>
    <scope>NUCLEOTIDE SEQUENCE [LARGE SCALE GENOMIC DNA]</scope>
</reference>
<evidence type="ECO:0000256" key="6">
    <source>
        <dbReference type="ARBA" id="ARBA00023242"/>
    </source>
</evidence>
<evidence type="ECO:0000256" key="1">
    <source>
        <dbReference type="ARBA" id="ARBA00004123"/>
    </source>
</evidence>
<keyword evidence="6" id="KW-0539">Nucleus</keyword>
<dbReference type="Pfam" id="PF05699">
    <property type="entry name" value="Dimer_Tnp_hAT"/>
    <property type="match status" value="1"/>
</dbReference>
<keyword evidence="2" id="KW-0479">Metal-binding</keyword>
<dbReference type="GO" id="GO:0046983">
    <property type="term" value="F:protein dimerization activity"/>
    <property type="evidence" value="ECO:0007669"/>
    <property type="project" value="InterPro"/>
</dbReference>
<dbReference type="InterPro" id="IPR008906">
    <property type="entry name" value="HATC_C_dom"/>
</dbReference>
<evidence type="ECO:0008006" key="11">
    <source>
        <dbReference type="Google" id="ProtNLM"/>
    </source>
</evidence>
<accession>A0AAV1LAE5</accession>
<comment type="subcellular location">
    <subcellularLocation>
        <location evidence="1">Nucleus</location>
    </subcellularLocation>
</comment>
<evidence type="ECO:0000256" key="3">
    <source>
        <dbReference type="ARBA" id="ARBA00022771"/>
    </source>
</evidence>
<dbReference type="InterPro" id="IPR003656">
    <property type="entry name" value="Znf_BED"/>
</dbReference>
<dbReference type="Proteomes" id="UP001314205">
    <property type="component" value="Unassembled WGS sequence"/>
</dbReference>
<keyword evidence="4" id="KW-0862">Zinc</keyword>
<feature type="domain" description="BED-type" evidence="7">
    <location>
        <begin position="17"/>
        <end position="58"/>
    </location>
</feature>
<name>A0AAV1LAE5_9NEOP</name>
<evidence type="ECO:0000256" key="5">
    <source>
        <dbReference type="ARBA" id="ARBA00023125"/>
    </source>
</evidence>
<evidence type="ECO:0000313" key="10">
    <source>
        <dbReference type="Proteomes" id="UP001314205"/>
    </source>
</evidence>
<dbReference type="SUPFAM" id="SSF53098">
    <property type="entry name" value="Ribonuclease H-like"/>
    <property type="match status" value="1"/>
</dbReference>
<organism evidence="9 10">
    <name type="scientific">Parnassius mnemosyne</name>
    <name type="common">clouded apollo</name>
    <dbReference type="NCBI Taxonomy" id="213953"/>
    <lineage>
        <taxon>Eukaryota</taxon>
        <taxon>Metazoa</taxon>
        <taxon>Ecdysozoa</taxon>
        <taxon>Arthropoda</taxon>
        <taxon>Hexapoda</taxon>
        <taxon>Insecta</taxon>
        <taxon>Pterygota</taxon>
        <taxon>Neoptera</taxon>
        <taxon>Endopterygota</taxon>
        <taxon>Lepidoptera</taxon>
        <taxon>Glossata</taxon>
        <taxon>Ditrysia</taxon>
        <taxon>Papilionoidea</taxon>
        <taxon>Papilionidae</taxon>
        <taxon>Parnassiinae</taxon>
        <taxon>Parnassini</taxon>
        <taxon>Parnassius</taxon>
        <taxon>Driopa</taxon>
    </lineage>
</organism>
<dbReference type="PANTHER" id="PTHR37162">
    <property type="entry name" value="HAT FAMILY DIMERISATION DOMAINCONTAINING PROTEIN-RELATED"/>
    <property type="match status" value="1"/>
</dbReference>
<keyword evidence="5" id="KW-0238">DNA-binding</keyword>
<evidence type="ECO:0000259" key="8">
    <source>
        <dbReference type="Pfam" id="PF05699"/>
    </source>
</evidence>
<evidence type="ECO:0000313" key="9">
    <source>
        <dbReference type="EMBL" id="CAK1591790.1"/>
    </source>
</evidence>
<dbReference type="Pfam" id="PF02892">
    <property type="entry name" value="zf-BED"/>
    <property type="match status" value="1"/>
</dbReference>
<evidence type="ECO:0000256" key="4">
    <source>
        <dbReference type="ARBA" id="ARBA00022833"/>
    </source>
</evidence>
<dbReference type="GO" id="GO:0008270">
    <property type="term" value="F:zinc ion binding"/>
    <property type="evidence" value="ECO:0007669"/>
    <property type="project" value="UniProtKB-KW"/>
</dbReference>
<gene>
    <name evidence="9" type="ORF">PARMNEM_LOCUS11948</name>
</gene>
<feature type="domain" description="HAT C-terminal dimerisation" evidence="8">
    <location>
        <begin position="539"/>
        <end position="601"/>
    </location>
</feature>
<dbReference type="EMBL" id="CAVLGL010000087">
    <property type="protein sequence ID" value="CAK1591790.1"/>
    <property type="molecule type" value="Genomic_DNA"/>
</dbReference>
<dbReference type="PANTHER" id="PTHR37162:SF1">
    <property type="entry name" value="BED-TYPE DOMAIN-CONTAINING PROTEIN"/>
    <property type="match status" value="1"/>
</dbReference>
<keyword evidence="10" id="KW-1185">Reference proteome</keyword>
<protein>
    <recommendedName>
        <fullName evidence="11">HAT C-terminal dimerisation domain-containing protein</fullName>
    </recommendedName>
</protein>
<dbReference type="GO" id="GO:0005634">
    <property type="term" value="C:nucleus"/>
    <property type="evidence" value="ECO:0007669"/>
    <property type="project" value="UniProtKB-SubCell"/>
</dbReference>
<dbReference type="AlphaFoldDB" id="A0AAV1LAE5"/>
<proteinExistence type="predicted"/>
<evidence type="ECO:0000259" key="7">
    <source>
        <dbReference type="Pfam" id="PF02892"/>
    </source>
</evidence>
<sequence length="668" mass="76791">MPPKYEQHYREEWEKMSEFKQWLTRAKEDSTKAYCKYCKCDIIAKISCLKQHIVTSKHAKHVAPKKSQKKIDFPKVHIQLVTQKAECSLALFISEHASTLTVDHLSEMCKKTFSDSRSADIKLHRTKCTNIIKFALAPHFISQLVADIGHNKFSILVDESTDISVTKILGTSIRYYDSSHKNIITTFLGLVEIENGTADAIVNGLKTLFAELKLNMKNLIGIGTDNASSMTGVNNGVHSLLKTETGNENLVLVRCLCHSLQLAITHASEKSLPRNIEFLIRETYNWFSHSSNRQLFYKELYKTINCGKEPLKITQVCSTRWLSIEPAVRRVIDQWLELKSHFEIVKQKENCYMAEMLYSMYNDPVNHLYLLYLLPILDEVQRVNKNFESNDRDPTKLLNDLVELVESVARRIILPTAQIDVLTATNLESYLDPSPYMGYGFELKLTEYELLPEAERNLRHRCKQFTLKLIQEMRSRLPTNITILRTMSMLSVQETLKAIKPPIIKLAQEFGCQANEIERIVVQWMNIRHTDWENKCSTVEFWSEVYGYKDSADNNPFSELASLAISILSLPHSNAEIERVFSQMNIVKTKLRNRMSLHTLNSILHIRYGLKRSGKCCHSYNVPENVLKQIRGIKESLVMPMTIAIEDGPSTSQAQAHDEADYLIYIDD</sequence>
<dbReference type="InterPro" id="IPR012337">
    <property type="entry name" value="RNaseH-like_sf"/>
</dbReference>
<evidence type="ECO:0000256" key="2">
    <source>
        <dbReference type="ARBA" id="ARBA00022723"/>
    </source>
</evidence>